<dbReference type="EMBL" id="KK107575">
    <property type="protein sequence ID" value="EZA48696.1"/>
    <property type="molecule type" value="Genomic_DNA"/>
</dbReference>
<keyword evidence="3" id="KW-1185">Reference proteome</keyword>
<protein>
    <submittedName>
        <fullName evidence="2">Uncharacterized protein</fullName>
    </submittedName>
</protein>
<dbReference type="AlphaFoldDB" id="A0A026VZ19"/>
<sequence length="121" mass="13543">MASVTRTFRRLITFIEPLRNRPVCERATIPSGKTRREPLGAASRSAFPRDGKAQKKGPGVNYSACSRAHLWKRSGRNGELDYRPGEESEQRKNAREIAGSLTAIRLRGDASLCVSRSEREE</sequence>
<reference evidence="2 3" key="1">
    <citation type="journal article" date="2014" name="Curr. Biol.">
        <title>The genome of the clonal raider ant Cerapachys biroi.</title>
        <authorList>
            <person name="Oxley P.R."/>
            <person name="Ji L."/>
            <person name="Fetter-Pruneda I."/>
            <person name="McKenzie S.K."/>
            <person name="Li C."/>
            <person name="Hu H."/>
            <person name="Zhang G."/>
            <person name="Kronauer D.J."/>
        </authorList>
    </citation>
    <scope>NUCLEOTIDE SEQUENCE [LARGE SCALE GENOMIC DNA]</scope>
</reference>
<dbReference type="Proteomes" id="UP000053097">
    <property type="component" value="Unassembled WGS sequence"/>
</dbReference>
<feature type="region of interest" description="Disordered" evidence="1">
    <location>
        <begin position="27"/>
        <end position="61"/>
    </location>
</feature>
<proteinExistence type="predicted"/>
<gene>
    <name evidence="2" type="ORF">X777_12854</name>
</gene>
<name>A0A026VZ19_OOCBI</name>
<evidence type="ECO:0000256" key="1">
    <source>
        <dbReference type="SAM" id="MobiDB-lite"/>
    </source>
</evidence>
<accession>A0A026VZ19</accession>
<evidence type="ECO:0000313" key="2">
    <source>
        <dbReference type="EMBL" id="EZA48696.1"/>
    </source>
</evidence>
<evidence type="ECO:0000313" key="3">
    <source>
        <dbReference type="Proteomes" id="UP000053097"/>
    </source>
</evidence>
<organism evidence="2 3">
    <name type="scientific">Ooceraea biroi</name>
    <name type="common">Clonal raider ant</name>
    <name type="synonym">Cerapachys biroi</name>
    <dbReference type="NCBI Taxonomy" id="2015173"/>
    <lineage>
        <taxon>Eukaryota</taxon>
        <taxon>Metazoa</taxon>
        <taxon>Ecdysozoa</taxon>
        <taxon>Arthropoda</taxon>
        <taxon>Hexapoda</taxon>
        <taxon>Insecta</taxon>
        <taxon>Pterygota</taxon>
        <taxon>Neoptera</taxon>
        <taxon>Endopterygota</taxon>
        <taxon>Hymenoptera</taxon>
        <taxon>Apocrita</taxon>
        <taxon>Aculeata</taxon>
        <taxon>Formicoidea</taxon>
        <taxon>Formicidae</taxon>
        <taxon>Dorylinae</taxon>
        <taxon>Ooceraea</taxon>
    </lineage>
</organism>